<name>A0AA38C6J0_TAXCH</name>
<dbReference type="InterPro" id="IPR049296">
    <property type="entry name" value="PARP1-like_PADR1_N"/>
</dbReference>
<accession>A0AA38C6J0</accession>
<gene>
    <name evidence="2" type="ORF">KI387_039259</name>
</gene>
<protein>
    <recommendedName>
        <fullName evidence="1">PARP1-like PADR1 domain-containing protein</fullName>
    </recommendedName>
</protein>
<feature type="domain" description="PARP1-like PADR1" evidence="1">
    <location>
        <begin position="15"/>
        <end position="56"/>
    </location>
</feature>
<evidence type="ECO:0000259" key="1">
    <source>
        <dbReference type="Pfam" id="PF21728"/>
    </source>
</evidence>
<proteinExistence type="predicted"/>
<dbReference type="Proteomes" id="UP000824469">
    <property type="component" value="Unassembled WGS sequence"/>
</dbReference>
<dbReference type="Pfam" id="PF21728">
    <property type="entry name" value="PADR1_N"/>
    <property type="match status" value="1"/>
</dbReference>
<sequence>ASKTRAKVPGHGKLINQNFEEFKKLLEENVSVDELLQILRENGQDDSGSDESVIDR</sequence>
<reference evidence="2 3" key="1">
    <citation type="journal article" date="2021" name="Nat. Plants">
        <title>The Taxus genome provides insights into paclitaxel biosynthesis.</title>
        <authorList>
            <person name="Xiong X."/>
            <person name="Gou J."/>
            <person name="Liao Q."/>
            <person name="Li Y."/>
            <person name="Zhou Q."/>
            <person name="Bi G."/>
            <person name="Li C."/>
            <person name="Du R."/>
            <person name="Wang X."/>
            <person name="Sun T."/>
            <person name="Guo L."/>
            <person name="Liang H."/>
            <person name="Lu P."/>
            <person name="Wu Y."/>
            <person name="Zhang Z."/>
            <person name="Ro D.K."/>
            <person name="Shang Y."/>
            <person name="Huang S."/>
            <person name="Yan J."/>
        </authorList>
    </citation>
    <scope>NUCLEOTIDE SEQUENCE [LARGE SCALE GENOMIC DNA]</scope>
    <source>
        <strain evidence="2">Ta-2019</strain>
    </source>
</reference>
<feature type="non-terminal residue" evidence="2">
    <location>
        <position position="56"/>
    </location>
</feature>
<dbReference type="EMBL" id="JAHRHJ020000011">
    <property type="protein sequence ID" value="KAH9295671.1"/>
    <property type="molecule type" value="Genomic_DNA"/>
</dbReference>
<feature type="non-terminal residue" evidence="2">
    <location>
        <position position="1"/>
    </location>
</feature>
<evidence type="ECO:0000313" key="2">
    <source>
        <dbReference type="EMBL" id="KAH9295671.1"/>
    </source>
</evidence>
<evidence type="ECO:0000313" key="3">
    <source>
        <dbReference type="Proteomes" id="UP000824469"/>
    </source>
</evidence>
<comment type="caution">
    <text evidence="2">The sequence shown here is derived from an EMBL/GenBank/DDBJ whole genome shotgun (WGS) entry which is preliminary data.</text>
</comment>
<keyword evidence="3" id="KW-1185">Reference proteome</keyword>
<dbReference type="AlphaFoldDB" id="A0AA38C6J0"/>
<organism evidence="2 3">
    <name type="scientific">Taxus chinensis</name>
    <name type="common">Chinese yew</name>
    <name type="synonym">Taxus wallichiana var. chinensis</name>
    <dbReference type="NCBI Taxonomy" id="29808"/>
    <lineage>
        <taxon>Eukaryota</taxon>
        <taxon>Viridiplantae</taxon>
        <taxon>Streptophyta</taxon>
        <taxon>Embryophyta</taxon>
        <taxon>Tracheophyta</taxon>
        <taxon>Spermatophyta</taxon>
        <taxon>Pinopsida</taxon>
        <taxon>Pinidae</taxon>
        <taxon>Conifers II</taxon>
        <taxon>Cupressales</taxon>
        <taxon>Taxaceae</taxon>
        <taxon>Taxus</taxon>
    </lineage>
</organism>